<dbReference type="InterPro" id="IPR024079">
    <property type="entry name" value="MetalloPept_cat_dom_sf"/>
</dbReference>
<gene>
    <name evidence="3" type="ORF">OHA22_31780</name>
</gene>
<feature type="compositionally biased region" description="Low complexity" evidence="2">
    <location>
        <begin position="667"/>
        <end position="683"/>
    </location>
</feature>
<evidence type="ECO:0008006" key="4">
    <source>
        <dbReference type="Google" id="ProtNLM"/>
    </source>
</evidence>
<feature type="compositionally biased region" description="Low complexity" evidence="2">
    <location>
        <begin position="1056"/>
        <end position="1074"/>
    </location>
</feature>
<feature type="compositionally biased region" description="Low complexity" evidence="2">
    <location>
        <begin position="3007"/>
        <end position="3021"/>
    </location>
</feature>
<evidence type="ECO:0000256" key="2">
    <source>
        <dbReference type="SAM" id="MobiDB-lite"/>
    </source>
</evidence>
<name>A0AAU2A754_9ACTN</name>
<feature type="compositionally biased region" description="Low complexity" evidence="2">
    <location>
        <begin position="3441"/>
        <end position="3465"/>
    </location>
</feature>
<feature type="region of interest" description="Disordered" evidence="2">
    <location>
        <begin position="338"/>
        <end position="712"/>
    </location>
</feature>
<protein>
    <recommendedName>
        <fullName evidence="4">Lonely Cys domain-containing protein</fullName>
    </recommendedName>
</protein>
<feature type="region of interest" description="Disordered" evidence="2">
    <location>
        <begin position="3007"/>
        <end position="3085"/>
    </location>
</feature>
<reference evidence="3" key="1">
    <citation type="submission" date="2022-10" db="EMBL/GenBank/DDBJ databases">
        <title>The complete genomes of actinobacterial strains from the NBC collection.</title>
        <authorList>
            <person name="Joergensen T.S."/>
            <person name="Alvarez Arevalo M."/>
            <person name="Sterndorff E.B."/>
            <person name="Faurdal D."/>
            <person name="Vuksanovic O."/>
            <person name="Mourched A.-S."/>
            <person name="Charusanti P."/>
            <person name="Shaw S."/>
            <person name="Blin K."/>
            <person name="Weber T."/>
        </authorList>
    </citation>
    <scope>NUCLEOTIDE SEQUENCE</scope>
    <source>
        <strain evidence="3">NBC_00093</strain>
    </source>
</reference>
<proteinExistence type="predicted"/>
<feature type="region of interest" description="Disordered" evidence="2">
    <location>
        <begin position="5240"/>
        <end position="5266"/>
    </location>
</feature>
<feature type="region of interest" description="Disordered" evidence="2">
    <location>
        <begin position="3439"/>
        <end position="3475"/>
    </location>
</feature>
<feature type="region of interest" description="Disordered" evidence="2">
    <location>
        <begin position="4101"/>
        <end position="4311"/>
    </location>
</feature>
<feature type="coiled-coil region" evidence="1">
    <location>
        <begin position="3871"/>
        <end position="3898"/>
    </location>
</feature>
<feature type="region of interest" description="Disordered" evidence="2">
    <location>
        <begin position="2774"/>
        <end position="2800"/>
    </location>
</feature>
<feature type="compositionally biased region" description="Basic and acidic residues" evidence="2">
    <location>
        <begin position="1594"/>
        <end position="1607"/>
    </location>
</feature>
<dbReference type="SUPFAM" id="SSF55486">
    <property type="entry name" value="Metalloproteases ('zincins'), catalytic domain"/>
    <property type="match status" value="2"/>
</dbReference>
<feature type="compositionally biased region" description="Acidic residues" evidence="2">
    <location>
        <begin position="979"/>
        <end position="989"/>
    </location>
</feature>
<feature type="region of interest" description="Disordered" evidence="2">
    <location>
        <begin position="740"/>
        <end position="762"/>
    </location>
</feature>
<feature type="region of interest" description="Disordered" evidence="2">
    <location>
        <begin position="1594"/>
        <end position="1613"/>
    </location>
</feature>
<feature type="compositionally biased region" description="Low complexity" evidence="2">
    <location>
        <begin position="426"/>
        <end position="464"/>
    </location>
</feature>
<organism evidence="3">
    <name type="scientific">Streptomyces sp. NBC_00093</name>
    <dbReference type="NCBI Taxonomy" id="2975649"/>
    <lineage>
        <taxon>Bacteria</taxon>
        <taxon>Bacillati</taxon>
        <taxon>Actinomycetota</taxon>
        <taxon>Actinomycetes</taxon>
        <taxon>Kitasatosporales</taxon>
        <taxon>Streptomycetaceae</taxon>
        <taxon>Streptomyces</taxon>
    </lineage>
</organism>
<dbReference type="GO" id="GO:0008237">
    <property type="term" value="F:metallopeptidase activity"/>
    <property type="evidence" value="ECO:0007669"/>
    <property type="project" value="InterPro"/>
</dbReference>
<feature type="region of interest" description="Disordered" evidence="2">
    <location>
        <begin position="950"/>
        <end position="1076"/>
    </location>
</feature>
<feature type="compositionally biased region" description="Polar residues" evidence="2">
    <location>
        <begin position="3067"/>
        <end position="3084"/>
    </location>
</feature>
<feature type="region of interest" description="Disordered" evidence="2">
    <location>
        <begin position="3302"/>
        <end position="3337"/>
    </location>
</feature>
<dbReference type="EMBL" id="CP108222">
    <property type="protein sequence ID" value="WTT19781.1"/>
    <property type="molecule type" value="Genomic_DNA"/>
</dbReference>
<feature type="region of interest" description="Disordered" evidence="2">
    <location>
        <begin position="5281"/>
        <end position="5303"/>
    </location>
</feature>
<feature type="region of interest" description="Disordered" evidence="2">
    <location>
        <begin position="5474"/>
        <end position="5493"/>
    </location>
</feature>
<dbReference type="PANTHER" id="PTHR24216">
    <property type="entry name" value="PAXILLIN-RELATED"/>
    <property type="match status" value="1"/>
</dbReference>
<feature type="compositionally biased region" description="Low complexity" evidence="2">
    <location>
        <begin position="631"/>
        <end position="652"/>
    </location>
</feature>
<sequence length="5493" mass="580977">MEEINFPPDVRKMLFVLLGEQPLQARENLLWGSRNLYLAFQQSLIGLRQNARETIVKARDSLPPDVAEQYIQGLTMLIGDGYGNDPVQRLLDQLDDLADNQIDLSQKVQASKWEIIAEIIMLIAELAILTALMAFTGGASVSEMFLARARSRFAILMIVDRLLRMTHLMPTLTEAVEEAIQTLAVRLAQIGLNDGGRKPDGIDWADVGKAAAFGALTGAFMGVFEQFFKPLKNIFKNYMDDVLTKFKFDPDTLIFKGLKNGPGEIAGAFVIGGASEGLAEYIIKGAFEGNWEFKWETFVGGGSSAVFDLGAGLAAGGAGLYAYNKWFADTNLSADQINDLPTDGPLSSGGGSGSTKSTVSTGPSSTTTGTTSLGPGSAGFGTTSLFTPGPVTPAPLTTTSPGPVVGNSGIVTPTQSAPLNTMPDVTSDTSLSDPSLDSPSSITTTTPSFNSPSLSSPTGSTAPSFVPPRTSDSSSVVDYEVDGTTTPDLDVDLDAVLNPDGVSTVPRASGTGGTGGTSDLGVVRDGAATDGDLASGSESIAPPAPVSTSAGPQGASNSPGAQGSPGPSQQSGQSGQSGNSGQSNRADQSEGSLDQADGSGDADLVDGAESPETTDSADSSVGPDSSEQLDTAPPGTQTPAPAPATPSAASPGLRTSSDFVYDDSDTDSGYGSADEFDDGSSTGDTDKGKGRLDGVASPTPFPTSADPLSLPEDITTARDEHADAVRTFVDAVHRVDALQHRAETNRGGSGDGAALAEATADAEQARQQLAQSESRLQALGIDPYAVDDSTRSDITPVVRRDPAQRQWIAGQVTPADLPADLSEEDLAELGADGGVVTVGQISAAMLGPGPWPKSLDVVAANATRRIWADAYTDFADTTPDTAKGAASRAWSTATGLVLPLELHPVLADSRHAGEEYRDAVRQVAEVLLAGGGPETATALADRLRRDLGLRPRLRGGAPSRPVAIPTSAQWDPAPAAESRDDDSGDDSDEGLFTTPVRRPPVESSAGWGQAQAAPGTDSDGEGGHSVPRTASALAGSLGPDADPDLDGTQEAPQLMASPPAAGQSSASDQAPAPAKKMTPEVTASFYRGYANYLFSGQGARDFDSVYYSFLDEQDVLDQNLARHQKLLPQMAKFHDQLLAIEADQATHPTVIPHTDREPMRLYRKMAEAESDAFVNAKDAKTGVADAMAYNRSDEYRKFFTTSLSHTSVFENANAASDSEKVVEFTLPWDGYWNFVGNYGTPNQQDGAYRVRDSALVHQEQLRAGAAANFRTKEDVDAVITELTHHNVGIGHGNRKQFAALITEMRVVPANEVTQAAEDAREAARLERVRLAHELVQEKLDAARQRASVHGEPFGDYLATLDEVAPDDWSDLLDLVPDLDPDVVPVSVVEPVEPPRSDVLVAGLLALPSGELPQTLALLPAAHRRWLAGHAPFVDGVRGSLAAPEFAQVAARLLVVVPGEVLRPVSARHETYAQTARMLQDKEATVQLLESGAAVVVLPQDVPLTWVSSFAHLHGRVDAESGRGFDDLRGATGGLTAAVPEENLLGEITSVGPSPHQAEGYSTATHEIAHLLHTVALTESDRDLIKRVYDAKKDQEADRRKALEEGREPGPQVLWPDDVSQDLKGRAADNYSSMNEYEFFAQLSNTFLGTNHGTDATTGRLRHNGAEWVQVHEPDLAPLLERLYGPDPEVVHSAPANPVAATGADNAMYEAFRDFMAGIEGTPEPVTDSADSAAMPQAATTSVSSSADPVTGVHAAPSGGPAKRITADAMEDYFRAYTDFFETDDTAADFNSGYYVFADSQTVLTGKLAMHDSLAGRMRAFHDELVRIRDEQAAQPTVIPRTGSEPAKLYRKMSAEEAAQILDAKTPAAGIASAMAYNRSDEYRKFFTTSLSHTHVFSNANAASDTEVVVEFTLPWNSYWAFAGRFGTPNQQTGAYQIRDSALIHQERLRTGAAANFRSAQDVGAVMADHTHHNIGIGHGNAKDFAALVTTRRQVPAAEVAQAAADAAEDARQARRPAVDTLIQRQIAPLRQREAEASVHAAPPVLPTTSTDKASGIWTTPPSVYVRNYGAEHDGNVGLVHVEPLPAEVVAGLHDQVMTALGIARPVADDHPVLVQLRDRLSAEELARELPYLRSSGGLSVTVVHEGRERTVDVRLALRDPVRSGRYGANSVTDPEGRVERRAQGTQESSGTVASGTVRAVPVPWSGSFPIAAAGPVRAIDAALSLTLTHNQFSSSTTVTNVVQTMTAQRSNELSQPFEFTGEWEVRLDSPPLAPPVNWSPPRSHGPVTVWFPEHLAVDHEGELPEPAGLDDGPVWGVDTVKEPGRLLSEVRQSFATELAALSESSVGELETFLSEQVLRGTLPLQRGRGLFSPVLLDGDGNTIGMLKLTTEVEPVQPAHRSLDGKINLEAHVTQTVKVDSSAKLTSGVALDGSVGPSFTGDHDRGHAGATSVVSGSFVGKAGARLQTNSALAAGGSASMTHSVRSNRSHLLGPVRVTHRVTLIRARGGSTSHDFGPWDAGMQLRILSKADALGQEHAPGEGLRELPDELENLQNLGMSAAPLAVTGTEPLFERAESWLRERGFLPPAEPTPGTLFDEETAKAQLMNLRRFEQARSEVGLRASVDSMLDGGQALWFDRPSRTGGTRRVQLRLSAFRDTADGTGTRHRRTLPDVQNMGISSFSVGGTESTGYGYGWQAGFGGGVAGPVGDDRPWSLGGSGDYTYAQATAHTSTVGAGINQDQFFIGSGQSAEVFEVPAQLALDLYEGPGTEPAVRFADPGRHPDDEVSAVAPTDIERPAEPERPVVRSVGGSITLLVPHHRTVEPGQERETPPGHSVRLADADDRARLAMTGPDGNPLPGVVRLPDDAIMDGIRGSAALLDAFGQAVTNTYPGHPEKGLLDQAWDTVASYVPGKVASATAPARDWMSEALTGADVTDQSTPAAEALRTALSPANLVARAHQIFKGGYVIEGLTLPGLGADHEFSVELQGFLHDPEHLQSAKQYLETDVGATDTATQQTTTSTSHGGAVAAMTQQRPAKVPDGAPKPGPSALFNPSGRYAFTHRTDDTHTLGSSTGVTRTPTESGTQHRVRSGATILMTIRHGRRNVVGNALGITSAEPVTVAVELPRAAQFLLTDPQLARDAAWLTGVEGLTVPERPEPTLPLPDRFARTGEPGLAGVLSVRQLGGGPDGRAEQRDRLRSELTDLIEREAPGSTTPGRASYLPGVKARIADITMPTALRALPGRGPHGVQRFHFRHVAKGGARLVEVTLRARPVQDTAGLRTVRGRPAGAGTGQEQVHIHAPANTSSAVSETRQHTGVFNPTTRYPRPADDDRTDRTGPAVSAVGVRTDTSKVAASAEDRFWMRTDNAADFDVEYEYEASVRSELVTDWPLDVPGGLIEGGVLAWYEEETGLADWLRQTLYGRPTRTVTVPAEVTLRFTGSEAADPPASATPVPAAVSAVHPSTAPPGADGRRVTDGQRIVPTGPTPVFHFNGYPQLVQALHTVAPRLASEWQSSQASSSAEATAVRIGELIQAGKISLDAPRAAAGLTDTMPGAYPLESDSDTPPSLRITLHNPRRVTDAGDVTLDRLRLPTTAASTSLATGTTTGLGVQAAYDAGGDGRNIVGVGVALLAQQPIATGQGSAGAATRREWFKTGGTALPAEGRGVRSYETMTDVVITVAGPGGTRHVTGSAELRLSERDVLGYGITDARTDPQVYDLRSMLADQSAADLRDWTTHPLTDLPRALADRLDPQDPAAQIWLAPGPDPDGSLLGRALYAASRTAVLADRPVELVLRTDDGLRHWRFDPTGGLISTDADTTDAWTDLAARITAHADAALAQADARRRESDLRGPQAESRLALATAQDDLDTATTEHTDARKALGNAETELTEAQEALTSGRAERDHWEGQVRKLSTALLALPGRIAEVKQRESAASSELRAADAFLEHIARQEAGTVPEARAREARERARKADERLTLVRGELTALRADQVRVQGELDAARAKARTAADRLPGLEQTLADATSKTSGAKTHLNTAAEHLTTVTEDRDAVRDRLRALNRNIVLALQDQTDRAAAQTDAEQHLPNLADQLDTAHQATGEDLVSVPLSSLASTPARRPGPLSTPRPGTVGTPKSGTTAAPPVPLAKPTDPAGKPSDPPVKPTDPAVEPPVPPVDPLDPSAKPTDPAVEPPVPPVKPSDPPVEPTDPPVKPSDPPVEPPVPPVDPLDPAAKPTDPPVKPTDPPVKPTDPPVEPPVPPVVTGTPPAPLTAPLPTPPVPPVQSHASSSSAAAGPLSKVPGGKPTSQQTPADGSLLPPAGGRPIRTVSNGECLLHAFLASDPQHVRNSLPGLASDHPGSFQWLSDTGGVRRDLRRRAEAYSHTGTLPRHRQADPVTAAMRDFVVNYLVRATGNGQLPHEVIGQLRLSTTQEFSAELKKTRTAQLVALARWHGINEPAGLDTLSDGELRKRLELAYATSPAPLTTEELAGLLNAVQNWAQSWESAYGEVFPALTAHAFGVRIDVARILAPGQRHVVSSLGPQGGAAAGNVEIYYNGVNHYDGSDAAADGTGPHPAPSGPASEQASDNWSDLLDLVPDLDPDVVPVSVVEPVEPPRSDALVAGLLALPSGELPQTLALLPAAHRRWLAGHAPFVDGVRESLAAPEFAQVAARLLVVVPGEVLRPVSARHETYAQTARMLQDKEATVQLLESGAAVVVLPQDVPLTWVSSFAHLHGRVDAESGRGFDDLRGATGGLTAAVPEENLLGEITSVGPSPHQAEGYSTATHEIAHLLHTKALTDTDRDLIKRVYDAKKDQEAAWRKAVEEGREPGPQVQWPDGVGQDLKGRAADTYSSMNEYEFFAQLSNAFLGTNHGTDTATGRPRNNGAEWVESHEPDLLSLMRRLYGADPQVVHSAPANPVAATGADNTVYEAFRDFMAGIEGEDGEATSTADAVVPSSKVTLATGSGAGSVAGVHAAPSGGPAKRITADAMEDYFQAYTDFFESDATAADFNSGYYVFADNQTVLIGKLAMHDSLAGRMRAFHDELVRIRNEQAAEPTVIPRTGTEPAKLYRKMSAEEAAQILDAKTATAGIASAMAYNRSDEYRKFFTTSLSHTHVFSNANAASDSEVVVEFTLPWNGYWAFAGRFGTPNQQTGAYQIRDSALIHQERLRTGAEANFRSAQDVDTVMADHTHHNIGIGHGNAKDFAALVTTRRQVPAAEVAQAAADAAEAARQARRPAIDRLIKRQVAPLREREAEAAEAGVHAAPPTAPTDGMHRERRDPVSYVDEKPVAEVNAGAQDAPDAEDAQDAQDTPGFRRTGTHAAVLDGTAFTLLPAPGDDAGALLDVLRLAAPAALAEAGIDTADALRERLVRGVGDGEVPTVLVPQPTGGRSLSVERLEGLCVLLDNSQRAQGILLGGDLPLADLTPVQRLQVLLGDSSYADAETRLYALLAIAVRLFDANVAMVDSEGEVTLLGDPSGSAPPVLLVPDGDGRLVGHPGEPPNNDRA</sequence>
<feature type="compositionally biased region" description="Polar residues" evidence="2">
    <location>
        <begin position="409"/>
        <end position="419"/>
    </location>
</feature>
<feature type="compositionally biased region" description="Polar residues" evidence="2">
    <location>
        <begin position="3302"/>
        <end position="3318"/>
    </location>
</feature>
<keyword evidence="1" id="KW-0175">Coiled coil</keyword>
<feature type="compositionally biased region" description="Polar residues" evidence="2">
    <location>
        <begin position="1737"/>
        <end position="1747"/>
    </location>
</feature>
<feature type="compositionally biased region" description="Low complexity" evidence="2">
    <location>
        <begin position="4168"/>
        <end position="4178"/>
    </location>
</feature>
<evidence type="ECO:0000256" key="1">
    <source>
        <dbReference type="SAM" id="Coils"/>
    </source>
</evidence>
<feature type="region of interest" description="Disordered" evidence="2">
    <location>
        <begin position="4551"/>
        <end position="4572"/>
    </location>
</feature>
<evidence type="ECO:0000313" key="3">
    <source>
        <dbReference type="EMBL" id="WTT19781.1"/>
    </source>
</evidence>
<feature type="compositionally biased region" description="Low complexity" evidence="2">
    <location>
        <begin position="553"/>
        <end position="584"/>
    </location>
</feature>
<feature type="compositionally biased region" description="Basic and acidic residues" evidence="2">
    <location>
        <begin position="3325"/>
        <end position="3334"/>
    </location>
</feature>
<feature type="compositionally biased region" description="Pro residues" evidence="2">
    <location>
        <begin position="4224"/>
        <end position="4269"/>
    </location>
</feature>
<feature type="compositionally biased region" description="Polar residues" evidence="2">
    <location>
        <begin position="2183"/>
        <end position="2193"/>
    </location>
</feature>
<feature type="compositionally biased region" description="Pro residues" evidence="2">
    <location>
        <begin position="4179"/>
        <end position="4216"/>
    </location>
</feature>
<dbReference type="Gene3D" id="3.40.390.10">
    <property type="entry name" value="Collagenase (Catalytic Domain)"/>
    <property type="match status" value="1"/>
</dbReference>
<feature type="region of interest" description="Disordered" evidence="2">
    <location>
        <begin position="1719"/>
        <end position="1759"/>
    </location>
</feature>
<dbReference type="PANTHER" id="PTHR24216:SF65">
    <property type="entry name" value="PAXILLIN-LIKE PROTEIN 1"/>
    <property type="match status" value="1"/>
</dbReference>
<accession>A0AAU2A754</accession>
<feature type="compositionally biased region" description="Pro residues" evidence="2">
    <location>
        <begin position="4147"/>
        <end position="4167"/>
    </location>
</feature>
<feature type="compositionally biased region" description="Low complexity" evidence="2">
    <location>
        <begin position="753"/>
        <end position="762"/>
    </location>
</feature>
<feature type="compositionally biased region" description="Polar residues" evidence="2">
    <location>
        <begin position="611"/>
        <end position="629"/>
    </location>
</feature>
<feature type="compositionally biased region" description="Low complexity" evidence="2">
    <location>
        <begin position="354"/>
        <end position="375"/>
    </location>
</feature>
<feature type="region of interest" description="Disordered" evidence="2">
    <location>
        <begin position="2165"/>
        <end position="2193"/>
    </location>
</feature>